<sequence length="102" mass="11631">RSLRRGLGHRRRWGKCRRVGVAHVSQHDRLSCKEMRFRAAQSQPSQDRAISRWQGCDWAGAEMVVTVVMVVAGWQRSLNPACSELSVCGKTDWRRRASLPSI</sequence>
<dbReference type="GeneID" id="25318617"/>
<keyword evidence="2" id="KW-1185">Reference proteome</keyword>
<accession>A0A0F4YNN6</accession>
<organism evidence="1 2">
    <name type="scientific">Rasamsonia emersonii (strain ATCC 16479 / CBS 393.64 / IMI 116815)</name>
    <dbReference type="NCBI Taxonomy" id="1408163"/>
    <lineage>
        <taxon>Eukaryota</taxon>
        <taxon>Fungi</taxon>
        <taxon>Dikarya</taxon>
        <taxon>Ascomycota</taxon>
        <taxon>Pezizomycotina</taxon>
        <taxon>Eurotiomycetes</taxon>
        <taxon>Eurotiomycetidae</taxon>
        <taxon>Eurotiales</taxon>
        <taxon>Trichocomaceae</taxon>
        <taxon>Rasamsonia</taxon>
    </lineage>
</organism>
<name>A0A0F4YNN6_RASE3</name>
<feature type="non-terminal residue" evidence="1">
    <location>
        <position position="1"/>
    </location>
</feature>
<evidence type="ECO:0000313" key="1">
    <source>
        <dbReference type="EMBL" id="KKA19700.1"/>
    </source>
</evidence>
<proteinExistence type="predicted"/>
<dbReference type="EMBL" id="LASV01000327">
    <property type="protein sequence ID" value="KKA19700.1"/>
    <property type="molecule type" value="Genomic_DNA"/>
</dbReference>
<gene>
    <name evidence="1" type="ORF">T310_6314</name>
</gene>
<evidence type="ECO:0000313" key="2">
    <source>
        <dbReference type="Proteomes" id="UP000053958"/>
    </source>
</evidence>
<reference evidence="1 2" key="1">
    <citation type="submission" date="2015-04" db="EMBL/GenBank/DDBJ databases">
        <authorList>
            <person name="Heijne W.H."/>
            <person name="Fedorova N.D."/>
            <person name="Nierman W.C."/>
            <person name="Vollebregt A.W."/>
            <person name="Zhao Z."/>
            <person name="Wu L."/>
            <person name="Kumar M."/>
            <person name="Stam H."/>
            <person name="van den Berg M.A."/>
            <person name="Pel H.J."/>
        </authorList>
    </citation>
    <scope>NUCLEOTIDE SEQUENCE [LARGE SCALE GENOMIC DNA]</scope>
    <source>
        <strain evidence="1 2">CBS 393.64</strain>
    </source>
</reference>
<dbReference type="Proteomes" id="UP000053958">
    <property type="component" value="Unassembled WGS sequence"/>
</dbReference>
<protein>
    <submittedName>
        <fullName evidence="1">Uncharacterized protein</fullName>
    </submittedName>
</protein>
<dbReference type="AlphaFoldDB" id="A0A0F4YNN6"/>
<dbReference type="RefSeq" id="XP_013326312.1">
    <property type="nucleotide sequence ID" value="XM_013470858.1"/>
</dbReference>
<comment type="caution">
    <text evidence="1">The sequence shown here is derived from an EMBL/GenBank/DDBJ whole genome shotgun (WGS) entry which is preliminary data.</text>
</comment>